<protein>
    <submittedName>
        <fullName evidence="8">Addiction module toxin, HicA family</fullName>
    </submittedName>
</protein>
<keyword evidence="2" id="KW-1277">Toxin-antitoxin system</keyword>
<evidence type="ECO:0000256" key="4">
    <source>
        <dbReference type="ARBA" id="ARBA00022759"/>
    </source>
</evidence>
<dbReference type="EMBL" id="NIVX01000005">
    <property type="protein sequence ID" value="OWQ78883.1"/>
    <property type="molecule type" value="Genomic_DNA"/>
</dbReference>
<keyword evidence="3" id="KW-0540">Nuclease</keyword>
<sequence>MKSRDLIRDLEAAGWTCCRIRGSHHVFVHPQWPHIITVPHPRKDLGKGLVQALRKLAGLT</sequence>
<evidence type="ECO:0000256" key="5">
    <source>
        <dbReference type="ARBA" id="ARBA00022801"/>
    </source>
</evidence>
<evidence type="ECO:0000313" key="8">
    <source>
        <dbReference type="EMBL" id="OWQ78883.1"/>
    </source>
</evidence>
<evidence type="ECO:0000256" key="6">
    <source>
        <dbReference type="ARBA" id="ARBA00022884"/>
    </source>
</evidence>
<dbReference type="GO" id="GO:0003729">
    <property type="term" value="F:mRNA binding"/>
    <property type="evidence" value="ECO:0007669"/>
    <property type="project" value="InterPro"/>
</dbReference>
<dbReference type="RefSeq" id="WP_072168179.1">
    <property type="nucleotide sequence ID" value="NZ_CWHS01000010.1"/>
</dbReference>
<dbReference type="AlphaFoldDB" id="A0A246IFG7"/>
<keyword evidence="7" id="KW-0346">Stress response</keyword>
<reference evidence="8 9" key="1">
    <citation type="submission" date="2017-06" db="EMBL/GenBank/DDBJ databases">
        <authorList>
            <person name="Kim H.J."/>
            <person name="Triplett B.A."/>
        </authorList>
    </citation>
    <scope>NUCLEOTIDE SEQUENCE [LARGE SCALE GENOMIC DNA]</scope>
    <source>
        <strain evidence="8 9">594</strain>
    </source>
</reference>
<proteinExistence type="inferred from homology"/>
<evidence type="ECO:0000256" key="7">
    <source>
        <dbReference type="ARBA" id="ARBA00023016"/>
    </source>
</evidence>
<dbReference type="Proteomes" id="UP000197090">
    <property type="component" value="Unassembled WGS sequence"/>
</dbReference>
<dbReference type="InterPro" id="IPR038570">
    <property type="entry name" value="HicA_sf"/>
</dbReference>
<comment type="caution">
    <text evidence="8">The sequence shown here is derived from an EMBL/GenBank/DDBJ whole genome shotgun (WGS) entry which is preliminary data.</text>
</comment>
<dbReference type="Pfam" id="PF07927">
    <property type="entry name" value="HicA_toxin"/>
    <property type="match status" value="1"/>
</dbReference>
<name>A0A246IFG7_STEMA</name>
<organism evidence="8 9">
    <name type="scientific">Stenotrophomonas maltophilia</name>
    <name type="common">Pseudomonas maltophilia</name>
    <name type="synonym">Xanthomonas maltophilia</name>
    <dbReference type="NCBI Taxonomy" id="40324"/>
    <lineage>
        <taxon>Bacteria</taxon>
        <taxon>Pseudomonadati</taxon>
        <taxon>Pseudomonadota</taxon>
        <taxon>Gammaproteobacteria</taxon>
        <taxon>Lysobacterales</taxon>
        <taxon>Lysobacteraceae</taxon>
        <taxon>Stenotrophomonas</taxon>
        <taxon>Stenotrophomonas maltophilia group</taxon>
    </lineage>
</organism>
<keyword evidence="6" id="KW-0694">RNA-binding</keyword>
<evidence type="ECO:0000256" key="1">
    <source>
        <dbReference type="ARBA" id="ARBA00006620"/>
    </source>
</evidence>
<keyword evidence="4" id="KW-0255">Endonuclease</keyword>
<dbReference type="Gene3D" id="3.30.920.30">
    <property type="entry name" value="Hypothetical protein"/>
    <property type="match status" value="1"/>
</dbReference>
<comment type="similarity">
    <text evidence="1">Belongs to the HicA mRNA interferase family.</text>
</comment>
<evidence type="ECO:0000313" key="9">
    <source>
        <dbReference type="Proteomes" id="UP000197090"/>
    </source>
</evidence>
<evidence type="ECO:0000256" key="2">
    <source>
        <dbReference type="ARBA" id="ARBA00022649"/>
    </source>
</evidence>
<evidence type="ECO:0000256" key="3">
    <source>
        <dbReference type="ARBA" id="ARBA00022722"/>
    </source>
</evidence>
<accession>A0A246IFG7</accession>
<gene>
    <name evidence="8" type="ORF">CEE63_00615</name>
</gene>
<dbReference type="InterPro" id="IPR012933">
    <property type="entry name" value="HicA_mRNA_interferase"/>
</dbReference>
<dbReference type="GO" id="GO:0016787">
    <property type="term" value="F:hydrolase activity"/>
    <property type="evidence" value="ECO:0007669"/>
    <property type="project" value="UniProtKB-KW"/>
</dbReference>
<keyword evidence="5" id="KW-0378">Hydrolase</keyword>
<dbReference type="GO" id="GO:0004519">
    <property type="term" value="F:endonuclease activity"/>
    <property type="evidence" value="ECO:0007669"/>
    <property type="project" value="UniProtKB-KW"/>
</dbReference>
<dbReference type="SUPFAM" id="SSF54786">
    <property type="entry name" value="YcfA/nrd intein domain"/>
    <property type="match status" value="1"/>
</dbReference>